<dbReference type="AlphaFoldDB" id="H2Y1T0"/>
<dbReference type="Proteomes" id="UP000008144">
    <property type="component" value="Unassembled WGS sequence"/>
</dbReference>
<reference evidence="1" key="2">
    <citation type="submission" date="2025-08" db="UniProtKB">
        <authorList>
            <consortium name="Ensembl"/>
        </authorList>
    </citation>
    <scope>IDENTIFICATION</scope>
</reference>
<protein>
    <submittedName>
        <fullName evidence="1">Uncharacterized protein</fullName>
    </submittedName>
</protein>
<reference evidence="2" key="1">
    <citation type="journal article" date="2002" name="Science">
        <title>The draft genome of Ciona intestinalis: insights into chordate and vertebrate origins.</title>
        <authorList>
            <person name="Dehal P."/>
            <person name="Satou Y."/>
            <person name="Campbell R.K."/>
            <person name="Chapman J."/>
            <person name="Degnan B."/>
            <person name="De Tomaso A."/>
            <person name="Davidson B."/>
            <person name="Di Gregorio A."/>
            <person name="Gelpke M."/>
            <person name="Goodstein D.M."/>
            <person name="Harafuji N."/>
            <person name="Hastings K.E."/>
            <person name="Ho I."/>
            <person name="Hotta K."/>
            <person name="Huang W."/>
            <person name="Kawashima T."/>
            <person name="Lemaire P."/>
            <person name="Martinez D."/>
            <person name="Meinertzhagen I.A."/>
            <person name="Necula S."/>
            <person name="Nonaka M."/>
            <person name="Putnam N."/>
            <person name="Rash S."/>
            <person name="Saiga H."/>
            <person name="Satake M."/>
            <person name="Terry A."/>
            <person name="Yamada L."/>
            <person name="Wang H.G."/>
            <person name="Awazu S."/>
            <person name="Azumi K."/>
            <person name="Boore J."/>
            <person name="Branno M."/>
            <person name="Chin-Bow S."/>
            <person name="DeSantis R."/>
            <person name="Doyle S."/>
            <person name="Francino P."/>
            <person name="Keys D.N."/>
            <person name="Haga S."/>
            <person name="Hayashi H."/>
            <person name="Hino K."/>
            <person name="Imai K.S."/>
            <person name="Inaba K."/>
            <person name="Kano S."/>
            <person name="Kobayashi K."/>
            <person name="Kobayashi M."/>
            <person name="Lee B.I."/>
            <person name="Makabe K.W."/>
            <person name="Manohar C."/>
            <person name="Matassi G."/>
            <person name="Medina M."/>
            <person name="Mochizuki Y."/>
            <person name="Mount S."/>
            <person name="Morishita T."/>
            <person name="Miura S."/>
            <person name="Nakayama A."/>
            <person name="Nishizaka S."/>
            <person name="Nomoto H."/>
            <person name="Ohta F."/>
            <person name="Oishi K."/>
            <person name="Rigoutsos I."/>
            <person name="Sano M."/>
            <person name="Sasaki A."/>
            <person name="Sasakura Y."/>
            <person name="Shoguchi E."/>
            <person name="Shin-i T."/>
            <person name="Spagnuolo A."/>
            <person name="Stainier D."/>
            <person name="Suzuki M.M."/>
            <person name="Tassy O."/>
            <person name="Takatori N."/>
            <person name="Tokuoka M."/>
            <person name="Yagi K."/>
            <person name="Yoshizaki F."/>
            <person name="Wada S."/>
            <person name="Zhang C."/>
            <person name="Hyatt P.D."/>
            <person name="Larimer F."/>
            <person name="Detter C."/>
            <person name="Doggett N."/>
            <person name="Glavina T."/>
            <person name="Hawkins T."/>
            <person name="Richardson P."/>
            <person name="Lucas S."/>
            <person name="Kohara Y."/>
            <person name="Levine M."/>
            <person name="Satoh N."/>
            <person name="Rokhsar D.S."/>
        </authorList>
    </citation>
    <scope>NUCLEOTIDE SEQUENCE [LARGE SCALE GENOMIC DNA]</scope>
</reference>
<dbReference type="HOGENOM" id="CLU_3260259_0_0_1"/>
<accession>H2Y1T0</accession>
<dbReference type="InParanoid" id="H2Y1T0"/>
<keyword evidence="2" id="KW-1185">Reference proteome</keyword>
<evidence type="ECO:0000313" key="1">
    <source>
        <dbReference type="Ensembl" id="ENSCINP00000035864.1"/>
    </source>
</evidence>
<proteinExistence type="predicted"/>
<organism evidence="1 2">
    <name type="scientific">Ciona intestinalis</name>
    <name type="common">Transparent sea squirt</name>
    <name type="synonym">Ascidia intestinalis</name>
    <dbReference type="NCBI Taxonomy" id="7719"/>
    <lineage>
        <taxon>Eukaryota</taxon>
        <taxon>Metazoa</taxon>
        <taxon>Chordata</taxon>
        <taxon>Tunicata</taxon>
        <taxon>Ascidiacea</taxon>
        <taxon>Phlebobranchia</taxon>
        <taxon>Cionidae</taxon>
        <taxon>Ciona</taxon>
    </lineage>
</organism>
<evidence type="ECO:0000313" key="2">
    <source>
        <dbReference type="Proteomes" id="UP000008144"/>
    </source>
</evidence>
<sequence>MFHMIIVGSVSHDSWRISRKALTNFTRFLPFIFQLLTRGFPS</sequence>
<reference evidence="1" key="3">
    <citation type="submission" date="2025-09" db="UniProtKB">
        <authorList>
            <consortium name="Ensembl"/>
        </authorList>
    </citation>
    <scope>IDENTIFICATION</scope>
</reference>
<name>H2Y1T0_CIOIN</name>
<dbReference type="Ensembl" id="ENSCINT00000036588.1">
    <property type="protein sequence ID" value="ENSCINP00000035864.1"/>
    <property type="gene ID" value="ENSCING00000025129.1"/>
</dbReference>